<dbReference type="SUPFAM" id="SSF53098">
    <property type="entry name" value="Ribonuclease H-like"/>
    <property type="match status" value="1"/>
</dbReference>
<sequence>MHEAEAILSIRLSSERTDDQLLWLQTPNGNFTSKSAYKLLMKNEPSASNSSSSSLETYDFNWKAYWQLKGISPRVHLFLCRVLHKSIALHSTMARFISSIDPSCPLCYLKPETADHIFLKCDVARQVWFGSHIGLTIDESDDTLTLTRLFNGWLSCPSLFEIAKRGCCLLWSIWKARNRKIFEHVDIDISEIIRTANNIFTEHDLNIPSLIQTQPAEIQSVDDAAQHGWDKPQHGCIKINVDGATGSGSIAAGVVARNEVGMALHCQSFYDGCWLGRDASIEAEARAFLKGLHLAVRYPNTTTIIEGDSKMVVSYINDDRLIFPWRIRSIIMDCRSILHSSPLLSVKFVPRTKNKAANYLAKFAISCKSSNEWMLSAPSCLSEILYSDTSVSY</sequence>
<dbReference type="PANTHER" id="PTHR47723">
    <property type="entry name" value="OS05G0353850 PROTEIN"/>
    <property type="match status" value="1"/>
</dbReference>
<dbReference type="InterPro" id="IPR012337">
    <property type="entry name" value="RNaseH-like_sf"/>
</dbReference>
<dbReference type="CDD" id="cd06222">
    <property type="entry name" value="RNase_H_like"/>
    <property type="match status" value="1"/>
</dbReference>
<dbReference type="InterPro" id="IPR036397">
    <property type="entry name" value="RNaseH_sf"/>
</dbReference>
<comment type="caution">
    <text evidence="3">The sequence shown here is derived from an EMBL/GenBank/DDBJ whole genome shotgun (WGS) entry which is preliminary data.</text>
</comment>
<reference evidence="3 4" key="1">
    <citation type="journal article" date="2017" name="Mol. Plant">
        <title>The Genome of Medicinal Plant Macleaya cordata Provides New Insights into Benzylisoquinoline Alkaloids Metabolism.</title>
        <authorList>
            <person name="Liu X."/>
            <person name="Liu Y."/>
            <person name="Huang P."/>
            <person name="Ma Y."/>
            <person name="Qing Z."/>
            <person name="Tang Q."/>
            <person name="Cao H."/>
            <person name="Cheng P."/>
            <person name="Zheng Y."/>
            <person name="Yuan Z."/>
            <person name="Zhou Y."/>
            <person name="Liu J."/>
            <person name="Tang Z."/>
            <person name="Zhuo Y."/>
            <person name="Zhang Y."/>
            <person name="Yu L."/>
            <person name="Huang J."/>
            <person name="Yang P."/>
            <person name="Peng Q."/>
            <person name="Zhang J."/>
            <person name="Jiang W."/>
            <person name="Zhang Z."/>
            <person name="Lin K."/>
            <person name="Ro D.K."/>
            <person name="Chen X."/>
            <person name="Xiong X."/>
            <person name="Shang Y."/>
            <person name="Huang S."/>
            <person name="Zeng J."/>
        </authorList>
    </citation>
    <scope>NUCLEOTIDE SEQUENCE [LARGE SCALE GENOMIC DNA]</scope>
    <source>
        <strain evidence="4">cv. BLH2017</strain>
        <tissue evidence="3">Root</tissue>
    </source>
</reference>
<dbReference type="Proteomes" id="UP000195402">
    <property type="component" value="Unassembled WGS sequence"/>
</dbReference>
<dbReference type="EMBL" id="MVGT01004289">
    <property type="protein sequence ID" value="OVA00618.1"/>
    <property type="molecule type" value="Genomic_DNA"/>
</dbReference>
<dbReference type="GO" id="GO:0003964">
    <property type="term" value="F:RNA-directed DNA polymerase activity"/>
    <property type="evidence" value="ECO:0007669"/>
    <property type="project" value="UniProtKB-KW"/>
</dbReference>
<dbReference type="InterPro" id="IPR002156">
    <property type="entry name" value="RNaseH_domain"/>
</dbReference>
<dbReference type="InterPro" id="IPR044730">
    <property type="entry name" value="RNase_H-like_dom_plant"/>
</dbReference>
<proteinExistence type="predicted"/>
<dbReference type="GO" id="GO:0003676">
    <property type="term" value="F:nucleic acid binding"/>
    <property type="evidence" value="ECO:0007669"/>
    <property type="project" value="InterPro"/>
</dbReference>
<dbReference type="InterPro" id="IPR053151">
    <property type="entry name" value="RNase_H-like"/>
</dbReference>
<dbReference type="PANTHER" id="PTHR47723:SF19">
    <property type="entry name" value="POLYNUCLEOTIDYL TRANSFERASE, RIBONUCLEASE H-LIKE SUPERFAMILY PROTEIN"/>
    <property type="match status" value="1"/>
</dbReference>
<keyword evidence="3" id="KW-0808">Transferase</keyword>
<protein>
    <submittedName>
        <fullName evidence="3">Reverse transcriptase zinc-binding domain</fullName>
    </submittedName>
</protein>
<dbReference type="AlphaFoldDB" id="A0A200PR13"/>
<organism evidence="3 4">
    <name type="scientific">Macleaya cordata</name>
    <name type="common">Five-seeded plume-poppy</name>
    <name type="synonym">Bocconia cordata</name>
    <dbReference type="NCBI Taxonomy" id="56857"/>
    <lineage>
        <taxon>Eukaryota</taxon>
        <taxon>Viridiplantae</taxon>
        <taxon>Streptophyta</taxon>
        <taxon>Embryophyta</taxon>
        <taxon>Tracheophyta</taxon>
        <taxon>Spermatophyta</taxon>
        <taxon>Magnoliopsida</taxon>
        <taxon>Ranunculales</taxon>
        <taxon>Papaveraceae</taxon>
        <taxon>Papaveroideae</taxon>
        <taxon>Macleaya</taxon>
    </lineage>
</organism>
<dbReference type="OrthoDB" id="1001867at2759"/>
<dbReference type="GO" id="GO:0004523">
    <property type="term" value="F:RNA-DNA hybrid ribonuclease activity"/>
    <property type="evidence" value="ECO:0007669"/>
    <property type="project" value="InterPro"/>
</dbReference>
<keyword evidence="3" id="KW-0695">RNA-directed DNA polymerase</keyword>
<keyword evidence="4" id="KW-1185">Reference proteome</keyword>
<evidence type="ECO:0000259" key="2">
    <source>
        <dbReference type="Pfam" id="PF13966"/>
    </source>
</evidence>
<dbReference type="Pfam" id="PF13456">
    <property type="entry name" value="RVT_3"/>
    <property type="match status" value="1"/>
</dbReference>
<accession>A0A200PR13</accession>
<dbReference type="Gene3D" id="3.30.420.10">
    <property type="entry name" value="Ribonuclease H-like superfamily/Ribonuclease H"/>
    <property type="match status" value="1"/>
</dbReference>
<feature type="domain" description="RNase H type-1" evidence="1">
    <location>
        <begin position="240"/>
        <end position="364"/>
    </location>
</feature>
<gene>
    <name evidence="3" type="ORF">BVC80_9085g25</name>
</gene>
<dbReference type="Pfam" id="PF13966">
    <property type="entry name" value="zf-RVT"/>
    <property type="match status" value="1"/>
</dbReference>
<feature type="domain" description="Reverse transcriptase zinc-binding" evidence="2">
    <location>
        <begin position="31"/>
        <end position="128"/>
    </location>
</feature>
<evidence type="ECO:0000313" key="4">
    <source>
        <dbReference type="Proteomes" id="UP000195402"/>
    </source>
</evidence>
<keyword evidence="3" id="KW-0548">Nucleotidyltransferase</keyword>
<evidence type="ECO:0000259" key="1">
    <source>
        <dbReference type="Pfam" id="PF13456"/>
    </source>
</evidence>
<dbReference type="InParanoid" id="A0A200PR13"/>
<evidence type="ECO:0000313" key="3">
    <source>
        <dbReference type="EMBL" id="OVA00618.1"/>
    </source>
</evidence>
<dbReference type="InterPro" id="IPR026960">
    <property type="entry name" value="RVT-Znf"/>
</dbReference>
<dbReference type="OMA" id="IFMFWRA"/>
<name>A0A200PR13_MACCD</name>